<accession>A0A841GKJ0</accession>
<dbReference type="Gene3D" id="6.10.250.690">
    <property type="match status" value="1"/>
</dbReference>
<dbReference type="InterPro" id="IPR011006">
    <property type="entry name" value="CheY-like_superfamily"/>
</dbReference>
<dbReference type="Gene3D" id="3.40.50.2300">
    <property type="match status" value="1"/>
</dbReference>
<evidence type="ECO:0000259" key="9">
    <source>
        <dbReference type="PROSITE" id="PS51755"/>
    </source>
</evidence>
<evidence type="ECO:0000256" key="2">
    <source>
        <dbReference type="ARBA" id="ARBA00023012"/>
    </source>
</evidence>
<dbReference type="SMART" id="SM00448">
    <property type="entry name" value="REC"/>
    <property type="match status" value="1"/>
</dbReference>
<dbReference type="PANTHER" id="PTHR48111:SF75">
    <property type="entry name" value="TRANSCRIPTIONAL REGULATORY PROTEIN BASR"/>
    <property type="match status" value="1"/>
</dbReference>
<evidence type="ECO:0000313" key="10">
    <source>
        <dbReference type="EMBL" id="MBB6055022.1"/>
    </source>
</evidence>
<dbReference type="CDD" id="cd17624">
    <property type="entry name" value="REC_OmpR_PmrA-like"/>
    <property type="match status" value="1"/>
</dbReference>
<name>A0A841GKJ0_9GAMM</name>
<feature type="domain" description="Response regulatory" evidence="8">
    <location>
        <begin position="2"/>
        <end position="115"/>
    </location>
</feature>
<protein>
    <submittedName>
        <fullName evidence="10">Two-component system response regulator BasR</fullName>
    </submittedName>
</protein>
<dbReference type="CDD" id="cd00383">
    <property type="entry name" value="trans_reg_C"/>
    <property type="match status" value="1"/>
</dbReference>
<dbReference type="Pfam" id="PF00486">
    <property type="entry name" value="Trans_reg_C"/>
    <property type="match status" value="1"/>
</dbReference>
<feature type="modified residue" description="4-aspartylphosphate" evidence="6">
    <location>
        <position position="50"/>
    </location>
</feature>
<keyword evidence="11" id="KW-1185">Reference proteome</keyword>
<feature type="DNA-binding region" description="OmpR/PhoB-type" evidence="7">
    <location>
        <begin position="123"/>
        <end position="217"/>
    </location>
</feature>
<dbReference type="SUPFAM" id="SSF52172">
    <property type="entry name" value="CheY-like"/>
    <property type="match status" value="1"/>
</dbReference>
<keyword evidence="2" id="KW-0902">Two-component regulatory system</keyword>
<dbReference type="PANTHER" id="PTHR48111">
    <property type="entry name" value="REGULATOR OF RPOS"/>
    <property type="match status" value="1"/>
</dbReference>
<dbReference type="PROSITE" id="PS51755">
    <property type="entry name" value="OMPR_PHOB"/>
    <property type="match status" value="1"/>
</dbReference>
<dbReference type="Gene3D" id="1.10.10.10">
    <property type="entry name" value="Winged helix-like DNA-binding domain superfamily/Winged helix DNA-binding domain"/>
    <property type="match status" value="1"/>
</dbReference>
<dbReference type="Pfam" id="PF00072">
    <property type="entry name" value="Response_reg"/>
    <property type="match status" value="1"/>
</dbReference>
<dbReference type="InterPro" id="IPR039420">
    <property type="entry name" value="WalR-like"/>
</dbReference>
<dbReference type="InterPro" id="IPR001867">
    <property type="entry name" value="OmpR/PhoB-type_DNA-bd"/>
</dbReference>
<dbReference type="SMART" id="SM00862">
    <property type="entry name" value="Trans_reg_C"/>
    <property type="match status" value="1"/>
</dbReference>
<keyword evidence="4 7" id="KW-0238">DNA-binding</keyword>
<proteinExistence type="predicted"/>
<sequence>MKILLIEDDALLLHGVQKALVQQQYCCDVAQSIKEARRYVLEDYDLIILDLGLPDGDGLTLLKQWRQQGSAQPVLILTARDSLDDRVKGLDLGADDYLIKPFALAELLARIRALMRRRFEKAENVLQFGALRLDMNQNQVWLQEQELTLTRMEYAILRRLMLHAGKTVQRERLQQDLYDWNDEIGSNTLEVYIHHLRRKLGADSIKTVRGEGYRLEAKSE</sequence>
<dbReference type="FunFam" id="3.40.50.2300:FF:000002">
    <property type="entry name" value="DNA-binding response regulator PhoP"/>
    <property type="match status" value="1"/>
</dbReference>
<dbReference type="PROSITE" id="PS50110">
    <property type="entry name" value="RESPONSE_REGULATORY"/>
    <property type="match status" value="1"/>
</dbReference>
<evidence type="ECO:0000256" key="6">
    <source>
        <dbReference type="PROSITE-ProRule" id="PRU00169"/>
    </source>
</evidence>
<evidence type="ECO:0000256" key="5">
    <source>
        <dbReference type="ARBA" id="ARBA00023163"/>
    </source>
</evidence>
<dbReference type="GO" id="GO:0000976">
    <property type="term" value="F:transcription cis-regulatory region binding"/>
    <property type="evidence" value="ECO:0007669"/>
    <property type="project" value="TreeGrafter"/>
</dbReference>
<dbReference type="InterPro" id="IPR001789">
    <property type="entry name" value="Sig_transdc_resp-reg_receiver"/>
</dbReference>
<dbReference type="GO" id="GO:0006355">
    <property type="term" value="P:regulation of DNA-templated transcription"/>
    <property type="evidence" value="ECO:0007669"/>
    <property type="project" value="InterPro"/>
</dbReference>
<evidence type="ECO:0000313" key="11">
    <source>
        <dbReference type="Proteomes" id="UP000585721"/>
    </source>
</evidence>
<evidence type="ECO:0000256" key="7">
    <source>
        <dbReference type="PROSITE-ProRule" id="PRU01091"/>
    </source>
</evidence>
<dbReference type="GO" id="GO:0005829">
    <property type="term" value="C:cytosol"/>
    <property type="evidence" value="ECO:0007669"/>
    <property type="project" value="TreeGrafter"/>
</dbReference>
<keyword evidence="1 6" id="KW-0597">Phosphoprotein</keyword>
<dbReference type="GO" id="GO:0032993">
    <property type="term" value="C:protein-DNA complex"/>
    <property type="evidence" value="ECO:0007669"/>
    <property type="project" value="TreeGrafter"/>
</dbReference>
<dbReference type="InterPro" id="IPR036388">
    <property type="entry name" value="WH-like_DNA-bd_sf"/>
</dbReference>
<feature type="domain" description="OmpR/PhoB-type" evidence="9">
    <location>
        <begin position="123"/>
        <end position="217"/>
    </location>
</feature>
<gene>
    <name evidence="10" type="ORF">HNR75_000894</name>
</gene>
<dbReference type="Proteomes" id="UP000585721">
    <property type="component" value="Unassembled WGS sequence"/>
</dbReference>
<evidence type="ECO:0000256" key="3">
    <source>
        <dbReference type="ARBA" id="ARBA00023015"/>
    </source>
</evidence>
<evidence type="ECO:0000256" key="1">
    <source>
        <dbReference type="ARBA" id="ARBA00022553"/>
    </source>
</evidence>
<keyword evidence="3" id="KW-0805">Transcription regulation</keyword>
<keyword evidence="5" id="KW-0804">Transcription</keyword>
<dbReference type="EMBL" id="JACHGR010000002">
    <property type="protein sequence ID" value="MBB6055022.1"/>
    <property type="molecule type" value="Genomic_DNA"/>
</dbReference>
<dbReference type="GO" id="GO:0000156">
    <property type="term" value="F:phosphorelay response regulator activity"/>
    <property type="evidence" value="ECO:0007669"/>
    <property type="project" value="TreeGrafter"/>
</dbReference>
<evidence type="ECO:0000256" key="4">
    <source>
        <dbReference type="ARBA" id="ARBA00023125"/>
    </source>
</evidence>
<evidence type="ECO:0000259" key="8">
    <source>
        <dbReference type="PROSITE" id="PS50110"/>
    </source>
</evidence>
<reference evidence="10 11" key="1">
    <citation type="submission" date="2020-08" db="EMBL/GenBank/DDBJ databases">
        <title>Genomic Encyclopedia of Type Strains, Phase IV (KMG-IV): sequencing the most valuable type-strain genomes for metagenomic binning, comparative biology and taxonomic classification.</title>
        <authorList>
            <person name="Goeker M."/>
        </authorList>
    </citation>
    <scope>NUCLEOTIDE SEQUENCE [LARGE SCALE GENOMIC DNA]</scope>
    <source>
        <strain evidence="10 11">DSM 22975</strain>
    </source>
</reference>
<dbReference type="AlphaFoldDB" id="A0A841GKJ0"/>
<comment type="caution">
    <text evidence="10">The sequence shown here is derived from an EMBL/GenBank/DDBJ whole genome shotgun (WGS) entry which is preliminary data.</text>
</comment>
<dbReference type="RefSeq" id="WP_188025805.1">
    <property type="nucleotide sequence ID" value="NZ_JACHGR010000002.1"/>
</dbReference>
<organism evidence="10 11">
    <name type="scientific">Tolumonas osonensis</name>
    <dbReference type="NCBI Taxonomy" id="675874"/>
    <lineage>
        <taxon>Bacteria</taxon>
        <taxon>Pseudomonadati</taxon>
        <taxon>Pseudomonadota</taxon>
        <taxon>Gammaproteobacteria</taxon>
        <taxon>Aeromonadales</taxon>
        <taxon>Aeromonadaceae</taxon>
        <taxon>Tolumonas</taxon>
    </lineage>
</organism>